<evidence type="ECO:0000313" key="2">
    <source>
        <dbReference type="Proteomes" id="UP000178430"/>
    </source>
</evidence>
<dbReference type="EMBL" id="MGHV01000007">
    <property type="protein sequence ID" value="OGM79417.1"/>
    <property type="molecule type" value="Genomic_DNA"/>
</dbReference>
<dbReference type="AlphaFoldDB" id="A0A1F8CSV3"/>
<sequence length="215" mass="24875">MRGNTYSDINKKLKANISKSTMSGWFKPLVLSYVSKKRLKSNIERKLKKSQLEAYKTNRRKRLYYLESLKSKNLYLLNSLDLSVQKLILCTLYLAEGSKNKNSAYLGLGSTNPAIIKFYLSLLNNCFKIDNSKFRARIQCRADQNKKSLENFWRNITGVPSQQFYPTYIDQRTVGKKTLKKGYKGVCVLFYFDTSIQLELELLAESVIKFITAGR</sequence>
<proteinExistence type="predicted"/>
<protein>
    <submittedName>
        <fullName evidence="1">Uncharacterized protein</fullName>
    </submittedName>
</protein>
<dbReference type="Proteomes" id="UP000178430">
    <property type="component" value="Unassembled WGS sequence"/>
</dbReference>
<comment type="caution">
    <text evidence="1">The sequence shown here is derived from an EMBL/GenBank/DDBJ whole genome shotgun (WGS) entry which is preliminary data.</text>
</comment>
<reference evidence="1 2" key="1">
    <citation type="journal article" date="2016" name="Nat. Commun.">
        <title>Thousands of microbial genomes shed light on interconnected biogeochemical processes in an aquifer system.</title>
        <authorList>
            <person name="Anantharaman K."/>
            <person name="Brown C.T."/>
            <person name="Hug L.A."/>
            <person name="Sharon I."/>
            <person name="Castelle C.J."/>
            <person name="Probst A.J."/>
            <person name="Thomas B.C."/>
            <person name="Singh A."/>
            <person name="Wilkins M.J."/>
            <person name="Karaoz U."/>
            <person name="Brodie E.L."/>
            <person name="Williams K.H."/>
            <person name="Hubbard S.S."/>
            <person name="Banfield J.F."/>
        </authorList>
    </citation>
    <scope>NUCLEOTIDE SEQUENCE [LARGE SCALE GENOMIC DNA]</scope>
</reference>
<gene>
    <name evidence="1" type="ORF">A2197_00275</name>
</gene>
<evidence type="ECO:0000313" key="1">
    <source>
        <dbReference type="EMBL" id="OGM79417.1"/>
    </source>
</evidence>
<name>A0A1F8CSV3_9BACT</name>
<organism evidence="1 2">
    <name type="scientific">Candidatus Woesebacteria bacterium RIFOXYA1_FULL_48_16</name>
    <dbReference type="NCBI Taxonomy" id="1802535"/>
    <lineage>
        <taxon>Bacteria</taxon>
        <taxon>Candidatus Woeseibacteriota</taxon>
    </lineage>
</organism>
<accession>A0A1F8CSV3</accession>